<dbReference type="GO" id="GO:0006635">
    <property type="term" value="P:fatty acid beta-oxidation"/>
    <property type="evidence" value="ECO:0007669"/>
    <property type="project" value="TreeGrafter"/>
</dbReference>
<dbReference type="PANTHER" id="PTHR48075:SF5">
    <property type="entry name" value="3-HYDROXYBUTYRYL-COA DEHYDROGENASE"/>
    <property type="match status" value="1"/>
</dbReference>
<gene>
    <name evidence="4" type="ORF">UFOPK3674_00379</name>
</gene>
<dbReference type="SUPFAM" id="SSF51735">
    <property type="entry name" value="NAD(P)-binding Rossmann-fold domains"/>
    <property type="match status" value="1"/>
</dbReference>
<dbReference type="GO" id="GO:0008691">
    <property type="term" value="F:3-hydroxybutyryl-CoA dehydrogenase activity"/>
    <property type="evidence" value="ECO:0007669"/>
    <property type="project" value="TreeGrafter"/>
</dbReference>
<feature type="domain" description="3-hydroxyacyl-CoA dehydrogenase NAD binding" evidence="3">
    <location>
        <begin position="7"/>
        <end position="184"/>
    </location>
</feature>
<dbReference type="InterPro" id="IPR008927">
    <property type="entry name" value="6-PGluconate_DH-like_C_sf"/>
</dbReference>
<dbReference type="AlphaFoldDB" id="A0A6J7HBI8"/>
<dbReference type="PIRSF" id="PIRSF000105">
    <property type="entry name" value="HCDH"/>
    <property type="match status" value="1"/>
</dbReference>
<dbReference type="SUPFAM" id="SSF48179">
    <property type="entry name" value="6-phosphogluconate dehydrogenase C-terminal domain-like"/>
    <property type="match status" value="1"/>
</dbReference>
<keyword evidence="1" id="KW-0560">Oxidoreductase</keyword>
<dbReference type="Pfam" id="PF02737">
    <property type="entry name" value="3HCDH_N"/>
    <property type="match status" value="1"/>
</dbReference>
<evidence type="ECO:0000313" key="4">
    <source>
        <dbReference type="EMBL" id="CAB4918377.1"/>
    </source>
</evidence>
<dbReference type="InterPro" id="IPR036291">
    <property type="entry name" value="NAD(P)-bd_dom_sf"/>
</dbReference>
<dbReference type="FunFam" id="3.40.50.720:FF:000009">
    <property type="entry name" value="Fatty oxidation complex, alpha subunit"/>
    <property type="match status" value="1"/>
</dbReference>
<name>A0A6J7HBI8_9ZZZZ</name>
<dbReference type="PANTHER" id="PTHR48075">
    <property type="entry name" value="3-HYDROXYACYL-COA DEHYDROGENASE FAMILY PROTEIN"/>
    <property type="match status" value="1"/>
</dbReference>
<sequence length="300" mass="31756">MTQIGRVGVVGAGLMGHGIAQVSAQGGYDVVLLDADAAALEKGLASVEKLLARAVEKGKLDAQDAAATRARIMGTTEHAGLADCDLVIEAIVERIEPKVALWGQLDAAVKPEAIFATNTSSLSVVEQAAASGRPDRFIGLHFFNPAQVMQLVEVIRAITSSEEAVALGTQYVERIGKTPVQTKDRAGFIVNRLLIPFLVDAVRGYEEGIGSIADIDAALRLGAGHPMGPLTLADFVGLDTLFGAAEGMFAEFRDPRLAPPSLLHKMRSAGWYGKKSGLGFYDWTGEKPVPNPGIDALRRV</sequence>
<reference evidence="4" key="1">
    <citation type="submission" date="2020-05" db="EMBL/GenBank/DDBJ databases">
        <authorList>
            <person name="Chiriac C."/>
            <person name="Salcher M."/>
            <person name="Ghai R."/>
            <person name="Kavagutti S V."/>
        </authorList>
    </citation>
    <scope>NUCLEOTIDE SEQUENCE</scope>
</reference>
<organism evidence="4">
    <name type="scientific">freshwater metagenome</name>
    <dbReference type="NCBI Taxonomy" id="449393"/>
    <lineage>
        <taxon>unclassified sequences</taxon>
        <taxon>metagenomes</taxon>
        <taxon>ecological metagenomes</taxon>
    </lineage>
</organism>
<evidence type="ECO:0000259" key="2">
    <source>
        <dbReference type="Pfam" id="PF00725"/>
    </source>
</evidence>
<dbReference type="NCBIfam" id="NF005875">
    <property type="entry name" value="PRK07819.1"/>
    <property type="match status" value="1"/>
</dbReference>
<dbReference type="InterPro" id="IPR006176">
    <property type="entry name" value="3-OHacyl-CoA_DH_NAD-bd"/>
</dbReference>
<dbReference type="GO" id="GO:0070403">
    <property type="term" value="F:NAD+ binding"/>
    <property type="evidence" value="ECO:0007669"/>
    <property type="project" value="InterPro"/>
</dbReference>
<dbReference type="InterPro" id="IPR006108">
    <property type="entry name" value="3HC_DH_C"/>
</dbReference>
<evidence type="ECO:0000256" key="1">
    <source>
        <dbReference type="ARBA" id="ARBA00023002"/>
    </source>
</evidence>
<dbReference type="Gene3D" id="1.10.1040.10">
    <property type="entry name" value="N-(1-d-carboxylethyl)-l-norvaline Dehydrogenase, domain 2"/>
    <property type="match status" value="1"/>
</dbReference>
<protein>
    <submittedName>
        <fullName evidence="4">Unannotated protein</fullName>
    </submittedName>
</protein>
<dbReference type="InterPro" id="IPR022694">
    <property type="entry name" value="3-OHacyl-CoA_DH"/>
</dbReference>
<accession>A0A6J7HBI8</accession>
<dbReference type="InterPro" id="IPR013328">
    <property type="entry name" value="6PGD_dom2"/>
</dbReference>
<feature type="domain" description="3-hydroxyacyl-CoA dehydrogenase C-terminal" evidence="2">
    <location>
        <begin position="187"/>
        <end position="283"/>
    </location>
</feature>
<evidence type="ECO:0000259" key="3">
    <source>
        <dbReference type="Pfam" id="PF02737"/>
    </source>
</evidence>
<dbReference type="Pfam" id="PF00725">
    <property type="entry name" value="3HCDH"/>
    <property type="match status" value="1"/>
</dbReference>
<dbReference type="Gene3D" id="3.40.50.720">
    <property type="entry name" value="NAD(P)-binding Rossmann-like Domain"/>
    <property type="match status" value="1"/>
</dbReference>
<proteinExistence type="predicted"/>
<dbReference type="EMBL" id="CAFBMX010000002">
    <property type="protein sequence ID" value="CAB4918377.1"/>
    <property type="molecule type" value="Genomic_DNA"/>
</dbReference>